<dbReference type="Proteomes" id="UP000289340">
    <property type="component" value="Chromosome 1"/>
</dbReference>
<evidence type="ECO:0000313" key="4">
    <source>
        <dbReference type="Proteomes" id="UP000289340"/>
    </source>
</evidence>
<proteinExistence type="inferred from homology"/>
<dbReference type="Pfam" id="PF03134">
    <property type="entry name" value="TB2_DP1_HVA22"/>
    <property type="match status" value="1"/>
</dbReference>
<name>A0A445M4H0_GLYSO</name>
<keyword evidence="4" id="KW-1185">Reference proteome</keyword>
<reference evidence="3 4" key="1">
    <citation type="submission" date="2018-09" db="EMBL/GenBank/DDBJ databases">
        <title>A high-quality reference genome of wild soybean provides a powerful tool to mine soybean genomes.</title>
        <authorList>
            <person name="Xie M."/>
            <person name="Chung C.Y.L."/>
            <person name="Li M.-W."/>
            <person name="Wong F.-L."/>
            <person name="Chan T.-F."/>
            <person name="Lam H.-M."/>
        </authorList>
    </citation>
    <scope>NUCLEOTIDE SEQUENCE [LARGE SCALE GENOMIC DNA]</scope>
    <source>
        <strain evidence="4">cv. W05</strain>
        <tissue evidence="3">Hypocotyl of etiolated seedlings</tissue>
    </source>
</reference>
<dbReference type="PANTHER" id="PTHR12300:SF150">
    <property type="entry name" value="HVA22-LIKE PROTEIN K"/>
    <property type="match status" value="1"/>
</dbReference>
<dbReference type="PANTHER" id="PTHR12300">
    <property type="entry name" value="HVA22-LIKE PROTEINS"/>
    <property type="match status" value="1"/>
</dbReference>
<dbReference type="InterPro" id="IPR004345">
    <property type="entry name" value="TB2_DP1_HVA22"/>
</dbReference>
<protein>
    <recommendedName>
        <fullName evidence="1">HVA22-like protein</fullName>
    </recommendedName>
</protein>
<dbReference type="GO" id="GO:0016020">
    <property type="term" value="C:membrane"/>
    <property type="evidence" value="ECO:0007669"/>
    <property type="project" value="UniProtKB-SubCell"/>
</dbReference>
<comment type="caution">
    <text evidence="3">The sequence shown here is derived from an EMBL/GenBank/DDBJ whole genome shotgun (WGS) entry which is preliminary data.</text>
</comment>
<sequence length="273" mass="31333">MDLLPFPFVPTSDDGVSPCRVIGSDGYSPNWRMQFYMSPYVRNRSTLCELRRYFLKKGIIGVRGELRVQKRYFRNFHVEERMKNTQTFCKVGLRLLLCPLGSNVVIRTACCTVGVAMPVYTTFKAIESKDQDAQHRCLLYWAAYGSFSLVEVFTDKLISWCPMYYHLKFAFLVWLQLPTTSGAKQIYANHLRPFLSRHQARVDQVLGFAYCEVIKLVSSYQAEIQFVRSMVVKITGSADQMLRGNAESDNRSPQHSSPEDPASDAETDQNHNH</sequence>
<comment type="subcellular location">
    <subcellularLocation>
        <location evidence="1">Membrane</location>
        <topology evidence="1">Multi-pass membrane protein</topology>
    </subcellularLocation>
</comment>
<evidence type="ECO:0000313" key="3">
    <source>
        <dbReference type="EMBL" id="RZC30502.1"/>
    </source>
</evidence>
<comment type="similarity">
    <text evidence="1">Belongs to the DP1 family.</text>
</comment>
<gene>
    <name evidence="3" type="ORF">D0Y65_001867</name>
</gene>
<accession>A0A445M4H0</accession>
<evidence type="ECO:0000256" key="1">
    <source>
        <dbReference type="RuleBase" id="RU362006"/>
    </source>
</evidence>
<feature type="region of interest" description="Disordered" evidence="2">
    <location>
        <begin position="243"/>
        <end position="273"/>
    </location>
</feature>
<dbReference type="AlphaFoldDB" id="A0A445M4H0"/>
<dbReference type="EMBL" id="QZWG01000001">
    <property type="protein sequence ID" value="RZC30502.1"/>
    <property type="molecule type" value="Genomic_DNA"/>
</dbReference>
<organism evidence="3 4">
    <name type="scientific">Glycine soja</name>
    <name type="common">Wild soybean</name>
    <dbReference type="NCBI Taxonomy" id="3848"/>
    <lineage>
        <taxon>Eukaryota</taxon>
        <taxon>Viridiplantae</taxon>
        <taxon>Streptophyta</taxon>
        <taxon>Embryophyta</taxon>
        <taxon>Tracheophyta</taxon>
        <taxon>Spermatophyta</taxon>
        <taxon>Magnoliopsida</taxon>
        <taxon>eudicotyledons</taxon>
        <taxon>Gunneridae</taxon>
        <taxon>Pentapetalae</taxon>
        <taxon>rosids</taxon>
        <taxon>fabids</taxon>
        <taxon>Fabales</taxon>
        <taxon>Fabaceae</taxon>
        <taxon>Papilionoideae</taxon>
        <taxon>50 kb inversion clade</taxon>
        <taxon>NPAAA clade</taxon>
        <taxon>indigoferoid/millettioid clade</taxon>
        <taxon>Phaseoleae</taxon>
        <taxon>Glycine</taxon>
        <taxon>Glycine subgen. Soja</taxon>
    </lineage>
</organism>
<evidence type="ECO:0000256" key="2">
    <source>
        <dbReference type="SAM" id="MobiDB-lite"/>
    </source>
</evidence>